<evidence type="ECO:0000313" key="2">
    <source>
        <dbReference type="Proteomes" id="UP000195609"/>
    </source>
</evidence>
<protein>
    <submittedName>
        <fullName evidence="1">Uncharacterized protein</fullName>
    </submittedName>
</protein>
<dbReference type="AlphaFoldDB" id="A0AAN1EY87"/>
<sequence>MLRYQCQSGAIVGQMGLSSGIVVGGALFAPPTTRPSFETAGFAGSKSCPQRSSLIWPEIAEFGAALFEDIHP</sequence>
<name>A0AAN1EY87_LACCA</name>
<proteinExistence type="predicted"/>
<accession>A0AAN1EY87</accession>
<organism evidence="1 2">
    <name type="scientific">Lacticaseibacillus casei</name>
    <name type="common">Lactobacillus casei</name>
    <dbReference type="NCBI Taxonomy" id="1582"/>
    <lineage>
        <taxon>Bacteria</taxon>
        <taxon>Bacillati</taxon>
        <taxon>Bacillota</taxon>
        <taxon>Bacilli</taxon>
        <taxon>Lactobacillales</taxon>
        <taxon>Lactobacillaceae</taxon>
        <taxon>Lacticaseibacillus</taxon>
    </lineage>
</organism>
<evidence type="ECO:0000313" key="1">
    <source>
        <dbReference type="EMBL" id="ARY91004.1"/>
    </source>
</evidence>
<gene>
    <name evidence="1" type="ORF">BGL52_04305</name>
</gene>
<dbReference type="Proteomes" id="UP000195609">
    <property type="component" value="Chromosome"/>
</dbReference>
<dbReference type="EMBL" id="CP017065">
    <property type="protein sequence ID" value="ARY91004.1"/>
    <property type="molecule type" value="Genomic_DNA"/>
</dbReference>
<reference evidence="1 2" key="1">
    <citation type="journal article" date="2017" name="Front. Immunol.">
        <title>Complete Genome Sequence of Lactobacillus casei LC5, a Potential Probiotics for Atopic Dermatitis.</title>
        <authorList>
            <person name="Kang J."/>
            <person name="Chung W.H."/>
            <person name="Lim T.J."/>
            <person name="Whon T.W."/>
            <person name="Lim S."/>
            <person name="Nam Y.D."/>
        </authorList>
    </citation>
    <scope>NUCLEOTIDE SEQUENCE [LARGE SCALE GENOMIC DNA]</scope>
    <source>
        <strain evidence="1 2">LC5</strain>
    </source>
</reference>